<keyword evidence="10 13" id="KW-0067">ATP-binding</keyword>
<dbReference type="InterPro" id="IPR010923">
    <property type="entry name" value="T(6)A37_SUA5"/>
</dbReference>
<dbReference type="FunFam" id="3.90.870.10:FF:000009">
    <property type="entry name" value="Threonylcarbamoyl-AMP synthase, putative"/>
    <property type="match status" value="1"/>
</dbReference>
<gene>
    <name evidence="16" type="ORF">FC34_GL000663</name>
</gene>
<dbReference type="AlphaFoldDB" id="A0A0R2B1P5"/>
<dbReference type="EMBL" id="AYZQ01000001">
    <property type="protein sequence ID" value="KRM72949.1"/>
    <property type="molecule type" value="Genomic_DNA"/>
</dbReference>
<dbReference type="NCBIfam" id="TIGR00057">
    <property type="entry name" value="L-threonylcarbamoyladenylate synthase"/>
    <property type="match status" value="1"/>
</dbReference>
<proteinExistence type="inferred from homology"/>
<sequence length="337" mass="35516">METKRFSIQDIDAAAAAIRGGQLVAFPTETVYGLGADATNVDAVKKVYAAKGRPSDNPLIVHVAHPEMVAQYAEVSPEAATLMKAFWPGPLTIILPIKPHALAPEVTGGLQTAAFRLPDNSATRRLIETAGVPLVGPSANTSGKPSPTTADHVLHDLNDKIAGVLDDGPTTVGVESTVIDMTVNPPAILRPGAIDAAMLEPIIGPVQTEAHHVAASEVPKAPGMKYKHYAPNAQVIVVAPTDFVAALRDYQSRTEHVGILATDEILAQLPPELATFSLGHDVRTAAQALFAGLRYFDNHPNVQFVLAQVFPTVGLGSAYMNRLLKAAGGARFDSGRV</sequence>
<comment type="function">
    <text evidence="13">Required for the formation of a threonylcarbamoyl group on adenosine at position 37 (t(6)A37) in tRNAs that read codons beginning with adenine.</text>
</comment>
<keyword evidence="9 13" id="KW-0547">Nucleotide-binding</keyword>
<evidence type="ECO:0000256" key="5">
    <source>
        <dbReference type="ARBA" id="ARBA00022490"/>
    </source>
</evidence>
<reference evidence="16 17" key="1">
    <citation type="journal article" date="2015" name="Genome Announc.">
        <title>Expanding the biotechnology potential of lactobacilli through comparative genomics of 213 strains and associated genera.</title>
        <authorList>
            <person name="Sun Z."/>
            <person name="Harris H.M."/>
            <person name="McCann A."/>
            <person name="Guo C."/>
            <person name="Argimon S."/>
            <person name="Zhang W."/>
            <person name="Yang X."/>
            <person name="Jeffery I.B."/>
            <person name="Cooney J.C."/>
            <person name="Kagawa T.F."/>
            <person name="Liu W."/>
            <person name="Song Y."/>
            <person name="Salvetti E."/>
            <person name="Wrobel A."/>
            <person name="Rasinkangas P."/>
            <person name="Parkhill J."/>
            <person name="Rea M.C."/>
            <person name="O'Sullivan O."/>
            <person name="Ritari J."/>
            <person name="Douillard F.P."/>
            <person name="Paul Ross R."/>
            <person name="Yang R."/>
            <person name="Briner A.E."/>
            <person name="Felis G.E."/>
            <person name="de Vos W.M."/>
            <person name="Barrangou R."/>
            <person name="Klaenhammer T.R."/>
            <person name="Caufield P.W."/>
            <person name="Cui Y."/>
            <person name="Zhang H."/>
            <person name="O'Toole P.W."/>
        </authorList>
    </citation>
    <scope>NUCLEOTIDE SEQUENCE [LARGE SCALE GENOMIC DNA]</scope>
    <source>
        <strain evidence="16 17">DSM 23927</strain>
    </source>
</reference>
<dbReference type="GO" id="GO:0061710">
    <property type="term" value="F:L-threonylcarbamoyladenylate synthase"/>
    <property type="evidence" value="ECO:0007669"/>
    <property type="project" value="UniProtKB-EC"/>
</dbReference>
<keyword evidence="7 13" id="KW-0819">tRNA processing</keyword>
<feature type="binding site" evidence="14">
    <location>
        <position position="190"/>
    </location>
    <ligand>
        <name>ATP</name>
        <dbReference type="ChEBI" id="CHEBI:30616"/>
    </ligand>
</feature>
<evidence type="ECO:0000256" key="4">
    <source>
        <dbReference type="ARBA" id="ARBA00015492"/>
    </source>
</evidence>
<dbReference type="InterPro" id="IPR006070">
    <property type="entry name" value="Sua5-like_dom"/>
</dbReference>
<dbReference type="STRING" id="1423727.FC34_GL000663"/>
<comment type="caution">
    <text evidence="16">The sequence shown here is derived from an EMBL/GenBank/DDBJ whole genome shotgun (WGS) entry which is preliminary data.</text>
</comment>
<dbReference type="OrthoDB" id="9814580at2"/>
<dbReference type="Pfam" id="PF01300">
    <property type="entry name" value="Sua5_yciO_yrdC"/>
    <property type="match status" value="1"/>
</dbReference>
<feature type="binding site" evidence="14">
    <location>
        <position position="116"/>
    </location>
    <ligand>
        <name>L-threonine</name>
        <dbReference type="ChEBI" id="CHEBI:57926"/>
    </ligand>
</feature>
<dbReference type="PROSITE" id="PS51163">
    <property type="entry name" value="YRDC"/>
    <property type="match status" value="1"/>
</dbReference>
<dbReference type="GO" id="GO:0006450">
    <property type="term" value="P:regulation of translational fidelity"/>
    <property type="evidence" value="ECO:0007669"/>
    <property type="project" value="TreeGrafter"/>
</dbReference>
<evidence type="ECO:0000256" key="10">
    <source>
        <dbReference type="ARBA" id="ARBA00022840"/>
    </source>
</evidence>
<keyword evidence="5 13" id="KW-0963">Cytoplasm</keyword>
<dbReference type="Gene3D" id="3.40.50.11030">
    <property type="entry name" value="Threonylcarbamoyl-AMP synthase, C-terminal domain"/>
    <property type="match status" value="1"/>
</dbReference>
<evidence type="ECO:0000313" key="16">
    <source>
        <dbReference type="EMBL" id="KRM72949.1"/>
    </source>
</evidence>
<evidence type="ECO:0000256" key="14">
    <source>
        <dbReference type="PIRSR" id="PIRSR004930-1"/>
    </source>
</evidence>
<dbReference type="GO" id="GO:0000049">
    <property type="term" value="F:tRNA binding"/>
    <property type="evidence" value="ECO:0007669"/>
    <property type="project" value="TreeGrafter"/>
</dbReference>
<protein>
    <recommendedName>
        <fullName evidence="4 13">Threonylcarbamoyl-AMP synthase</fullName>
        <shortName evidence="13">TC-AMP synthase</shortName>
        <ecNumber evidence="3 13">2.7.7.87</ecNumber>
    </recommendedName>
    <alternativeName>
        <fullName evidence="11 13">L-threonylcarbamoyladenylate synthase</fullName>
    </alternativeName>
</protein>
<evidence type="ECO:0000259" key="15">
    <source>
        <dbReference type="PROSITE" id="PS51163"/>
    </source>
</evidence>
<dbReference type="PANTHER" id="PTHR17490">
    <property type="entry name" value="SUA5"/>
    <property type="match status" value="1"/>
</dbReference>
<accession>A0A0R2B1P5</accession>
<feature type="binding site" evidence="14">
    <location>
        <position position="57"/>
    </location>
    <ligand>
        <name>ATP</name>
        <dbReference type="ChEBI" id="CHEBI:30616"/>
    </ligand>
</feature>
<evidence type="ECO:0000313" key="17">
    <source>
        <dbReference type="Proteomes" id="UP000051672"/>
    </source>
</evidence>
<evidence type="ECO:0000256" key="1">
    <source>
        <dbReference type="ARBA" id="ARBA00004496"/>
    </source>
</evidence>
<comment type="subcellular location">
    <subcellularLocation>
        <location evidence="1 13">Cytoplasm</location>
    </subcellularLocation>
</comment>
<dbReference type="InterPro" id="IPR017945">
    <property type="entry name" value="DHBP_synth_RibB-like_a/b_dom"/>
</dbReference>
<dbReference type="InterPro" id="IPR038385">
    <property type="entry name" value="Sua5/YwlC_C"/>
</dbReference>
<dbReference type="GO" id="GO:0005524">
    <property type="term" value="F:ATP binding"/>
    <property type="evidence" value="ECO:0007669"/>
    <property type="project" value="UniProtKB-UniRule"/>
</dbReference>
<dbReference type="PIRSF" id="PIRSF004930">
    <property type="entry name" value="Tln_factor_SUA5"/>
    <property type="match status" value="1"/>
</dbReference>
<keyword evidence="6 13" id="KW-0808">Transferase</keyword>
<feature type="binding site" evidence="14">
    <location>
        <position position="229"/>
    </location>
    <ligand>
        <name>ATP</name>
        <dbReference type="ChEBI" id="CHEBI:30616"/>
    </ligand>
</feature>
<dbReference type="GO" id="GO:0005737">
    <property type="term" value="C:cytoplasm"/>
    <property type="evidence" value="ECO:0007669"/>
    <property type="project" value="UniProtKB-SubCell"/>
</dbReference>
<feature type="binding site" evidence="14">
    <location>
        <position position="62"/>
    </location>
    <ligand>
        <name>L-threonine</name>
        <dbReference type="ChEBI" id="CHEBI:57926"/>
    </ligand>
</feature>
<evidence type="ECO:0000256" key="2">
    <source>
        <dbReference type="ARBA" id="ARBA00007663"/>
    </source>
</evidence>
<dbReference type="InterPro" id="IPR050156">
    <property type="entry name" value="TC-AMP_synthase_SUA5"/>
</dbReference>
<dbReference type="PANTHER" id="PTHR17490:SF16">
    <property type="entry name" value="THREONYLCARBAMOYL-AMP SYNTHASE"/>
    <property type="match status" value="1"/>
</dbReference>
<comment type="similarity">
    <text evidence="2 13">Belongs to the SUA5 family.</text>
</comment>
<comment type="catalytic activity">
    <reaction evidence="12 13">
        <text>L-threonine + hydrogencarbonate + ATP = L-threonylcarbamoyladenylate + diphosphate + H2O</text>
        <dbReference type="Rhea" id="RHEA:36407"/>
        <dbReference type="ChEBI" id="CHEBI:15377"/>
        <dbReference type="ChEBI" id="CHEBI:17544"/>
        <dbReference type="ChEBI" id="CHEBI:30616"/>
        <dbReference type="ChEBI" id="CHEBI:33019"/>
        <dbReference type="ChEBI" id="CHEBI:57926"/>
        <dbReference type="ChEBI" id="CHEBI:73682"/>
        <dbReference type="EC" id="2.7.7.87"/>
    </reaction>
</comment>
<dbReference type="GO" id="GO:0003725">
    <property type="term" value="F:double-stranded RNA binding"/>
    <property type="evidence" value="ECO:0007669"/>
    <property type="project" value="UniProtKB-UniRule"/>
</dbReference>
<keyword evidence="17" id="KW-1185">Reference proteome</keyword>
<evidence type="ECO:0000256" key="13">
    <source>
        <dbReference type="PIRNR" id="PIRNR004930"/>
    </source>
</evidence>
<evidence type="ECO:0000256" key="6">
    <source>
        <dbReference type="ARBA" id="ARBA00022679"/>
    </source>
</evidence>
<feature type="binding site" evidence="14">
    <location>
        <position position="53"/>
    </location>
    <ligand>
        <name>ATP</name>
        <dbReference type="ChEBI" id="CHEBI:30616"/>
    </ligand>
</feature>
<dbReference type="PATRIC" id="fig|1423727.3.peg.666"/>
<dbReference type="EC" id="2.7.7.87" evidence="3 13"/>
<evidence type="ECO:0000256" key="11">
    <source>
        <dbReference type="ARBA" id="ARBA00029774"/>
    </source>
</evidence>
<dbReference type="Gene3D" id="3.90.870.10">
    <property type="entry name" value="DHBP synthase"/>
    <property type="match status" value="1"/>
</dbReference>
<evidence type="ECO:0000256" key="8">
    <source>
        <dbReference type="ARBA" id="ARBA00022695"/>
    </source>
</evidence>
<dbReference type="RefSeq" id="WP_057893956.1">
    <property type="nucleotide sequence ID" value="NZ_AYZQ01000001.1"/>
</dbReference>
<feature type="binding site" evidence="14">
    <location>
        <position position="146"/>
    </location>
    <ligand>
        <name>ATP</name>
        <dbReference type="ChEBI" id="CHEBI:30616"/>
    </ligand>
</feature>
<evidence type="ECO:0000256" key="9">
    <source>
        <dbReference type="ARBA" id="ARBA00022741"/>
    </source>
</evidence>
<dbReference type="InterPro" id="IPR005145">
    <property type="entry name" value="Sua5_C"/>
</dbReference>
<dbReference type="GO" id="GO:0008033">
    <property type="term" value="P:tRNA processing"/>
    <property type="evidence" value="ECO:0007669"/>
    <property type="project" value="UniProtKB-KW"/>
</dbReference>
<feature type="binding site" evidence="14">
    <location>
        <position position="138"/>
    </location>
    <ligand>
        <name>ATP</name>
        <dbReference type="ChEBI" id="CHEBI:30616"/>
    </ligand>
</feature>
<evidence type="ECO:0000256" key="12">
    <source>
        <dbReference type="ARBA" id="ARBA00048366"/>
    </source>
</evidence>
<dbReference type="SUPFAM" id="SSF55821">
    <property type="entry name" value="YrdC/RibB"/>
    <property type="match status" value="1"/>
</dbReference>
<feature type="binding site" evidence="14">
    <location>
        <position position="176"/>
    </location>
    <ligand>
        <name>L-threonine</name>
        <dbReference type="ChEBI" id="CHEBI:57926"/>
    </ligand>
</feature>
<keyword evidence="8 13" id="KW-0548">Nucleotidyltransferase</keyword>
<dbReference type="Pfam" id="PF03481">
    <property type="entry name" value="Sua5_C"/>
    <property type="match status" value="1"/>
</dbReference>
<feature type="binding site" evidence="14">
    <location>
        <position position="112"/>
    </location>
    <ligand>
        <name>ATP</name>
        <dbReference type="ChEBI" id="CHEBI:30616"/>
    </ligand>
</feature>
<dbReference type="Proteomes" id="UP000051672">
    <property type="component" value="Unassembled WGS sequence"/>
</dbReference>
<organism evidence="16 17">
    <name type="scientific">Lacticaseibacillus brantae DSM 23927</name>
    <dbReference type="NCBI Taxonomy" id="1423727"/>
    <lineage>
        <taxon>Bacteria</taxon>
        <taxon>Bacillati</taxon>
        <taxon>Bacillota</taxon>
        <taxon>Bacilli</taxon>
        <taxon>Lactobacillales</taxon>
        <taxon>Lactobacillaceae</taxon>
        <taxon>Lacticaseibacillus</taxon>
    </lineage>
</organism>
<evidence type="ECO:0000256" key="7">
    <source>
        <dbReference type="ARBA" id="ARBA00022694"/>
    </source>
</evidence>
<feature type="binding site" evidence="14">
    <location>
        <position position="30"/>
    </location>
    <ligand>
        <name>L-threonine</name>
        <dbReference type="ChEBI" id="CHEBI:57926"/>
    </ligand>
</feature>
<evidence type="ECO:0000256" key="3">
    <source>
        <dbReference type="ARBA" id="ARBA00012584"/>
    </source>
</evidence>
<name>A0A0R2B1P5_9LACO</name>
<feature type="domain" description="YrdC-like" evidence="15">
    <location>
        <begin position="8"/>
        <end position="194"/>
    </location>
</feature>